<dbReference type="InterPro" id="IPR025665">
    <property type="entry name" value="Beta-barrel_OMP_2"/>
</dbReference>
<dbReference type="EMBL" id="NFHB01000001">
    <property type="protein sequence ID" value="OUN04855.1"/>
    <property type="molecule type" value="Genomic_DNA"/>
</dbReference>
<dbReference type="Pfam" id="PF13568">
    <property type="entry name" value="OMP_b-brl_2"/>
    <property type="match status" value="1"/>
</dbReference>
<reference evidence="3 6" key="3">
    <citation type="journal article" date="2019" name="Nat. Med.">
        <title>A library of human gut bacterial isolates paired with longitudinal multiomics data enables mechanistic microbiome research.</title>
        <authorList>
            <person name="Poyet M."/>
            <person name="Groussin M."/>
            <person name="Gibbons S.M."/>
            <person name="Avila-Pacheco J."/>
            <person name="Jiang X."/>
            <person name="Kearney S.M."/>
            <person name="Perrotta A.R."/>
            <person name="Berdy B."/>
            <person name="Zhao S."/>
            <person name="Lieberman T.D."/>
            <person name="Swanson P.K."/>
            <person name="Smith M."/>
            <person name="Roesemann S."/>
            <person name="Alexander J.E."/>
            <person name="Rich S.A."/>
            <person name="Livny J."/>
            <person name="Vlamakis H."/>
            <person name="Clish C."/>
            <person name="Bullock K."/>
            <person name="Deik A."/>
            <person name="Scott J."/>
            <person name="Pierce K.A."/>
            <person name="Xavier R.J."/>
            <person name="Alm E.J."/>
        </authorList>
    </citation>
    <scope>NUCLEOTIDE SEQUENCE [LARGE SCALE GENOMIC DNA]</scope>
    <source>
        <strain evidence="3 6">BIOML-A266</strain>
    </source>
</reference>
<evidence type="ECO:0000259" key="2">
    <source>
        <dbReference type="Pfam" id="PF13568"/>
    </source>
</evidence>
<proteinExistence type="predicted"/>
<protein>
    <submittedName>
        <fullName evidence="3">PorT family protein</fullName>
    </submittedName>
</protein>
<accession>A0A1Y3R0K9</accession>
<dbReference type="OrthoDB" id="997409at2"/>
<dbReference type="Proteomes" id="UP000195772">
    <property type="component" value="Unassembled WGS sequence"/>
</dbReference>
<dbReference type="AlphaFoldDB" id="A0A1Y3R0K9"/>
<evidence type="ECO:0000256" key="1">
    <source>
        <dbReference type="SAM" id="SignalP"/>
    </source>
</evidence>
<organism evidence="4 5">
    <name type="scientific">Alistipes onderdonkii</name>
    <dbReference type="NCBI Taxonomy" id="328813"/>
    <lineage>
        <taxon>Bacteria</taxon>
        <taxon>Pseudomonadati</taxon>
        <taxon>Bacteroidota</taxon>
        <taxon>Bacteroidia</taxon>
        <taxon>Bacteroidales</taxon>
        <taxon>Rikenellaceae</taxon>
        <taxon>Alistipes</taxon>
    </lineage>
</organism>
<comment type="caution">
    <text evidence="4">The sequence shown here is derived from an EMBL/GenBank/DDBJ whole genome shotgun (WGS) entry which is preliminary data.</text>
</comment>
<feature type="chain" id="PRO_5040673119" evidence="1">
    <location>
        <begin position="20"/>
        <end position="219"/>
    </location>
</feature>
<feature type="signal peptide" evidence="1">
    <location>
        <begin position="1"/>
        <end position="19"/>
    </location>
</feature>
<evidence type="ECO:0000313" key="5">
    <source>
        <dbReference type="Proteomes" id="UP000195772"/>
    </source>
</evidence>
<feature type="domain" description="Outer membrane protein beta-barrel" evidence="2">
    <location>
        <begin position="24"/>
        <end position="198"/>
    </location>
</feature>
<reference evidence="5" key="1">
    <citation type="submission" date="2017-04" db="EMBL/GenBank/DDBJ databases">
        <title>Function of individual gut microbiota members based on whole genome sequencing of pure cultures obtained from chicken caecum.</title>
        <authorList>
            <person name="Medvecky M."/>
            <person name="Cejkova D."/>
            <person name="Polansky O."/>
            <person name="Karasova D."/>
            <person name="Kubasova T."/>
            <person name="Cizek A."/>
            <person name="Rychlik I."/>
        </authorList>
    </citation>
    <scope>NUCLEOTIDE SEQUENCE [LARGE SCALE GENOMIC DNA]</scope>
    <source>
        <strain evidence="5">An90</strain>
    </source>
</reference>
<reference evidence="4" key="2">
    <citation type="journal article" date="2018" name="BMC Genomics">
        <title>Whole genome sequencing and function prediction of 133 gut anaerobes isolated from chicken caecum in pure cultures.</title>
        <authorList>
            <person name="Medvecky M."/>
            <person name="Cejkova D."/>
            <person name="Polansky O."/>
            <person name="Karasova D."/>
            <person name="Kubasova T."/>
            <person name="Cizek A."/>
            <person name="Rychlik I."/>
        </authorList>
    </citation>
    <scope>NUCLEOTIDE SEQUENCE</scope>
    <source>
        <strain evidence="4">An90</strain>
    </source>
</reference>
<sequence length="219" mass="23867">MKKFILCLLAVAAGMSAFGQGRVMGVRAGLNVTSIDLSAGSNSFSFDSRASYNVGFAYQQPLLRTLPLYLETGLYLTGRGGSVNASNFDLGFDEELSGKVKFNMLYLQVPVVVSWHFNVRSVSIQPLAGVFYGFGIHGKAKFKGEKADLFKSTDLGDGAEEEAMFKRSDLGLRFGANVTFKKHYNVSLGYDLGLLNILKDADEVKAKNGSFFVSLGYNF</sequence>
<name>A0A1Y3R0K9_9BACT</name>
<keyword evidence="1" id="KW-0732">Signal</keyword>
<evidence type="ECO:0000313" key="3">
    <source>
        <dbReference type="EMBL" id="KAA2379019.1"/>
    </source>
</evidence>
<evidence type="ECO:0000313" key="4">
    <source>
        <dbReference type="EMBL" id="OUN04855.1"/>
    </source>
</evidence>
<dbReference type="EMBL" id="VVXH01000006">
    <property type="protein sequence ID" value="KAA2379019.1"/>
    <property type="molecule type" value="Genomic_DNA"/>
</dbReference>
<gene>
    <name evidence="4" type="ORF">B5G41_00660</name>
    <name evidence="3" type="ORF">F2Y10_08175</name>
</gene>
<dbReference type="eggNOG" id="COG2885">
    <property type="taxonomic scope" value="Bacteria"/>
</dbReference>
<dbReference type="Proteomes" id="UP000322940">
    <property type="component" value="Unassembled WGS sequence"/>
</dbReference>
<dbReference type="RefSeq" id="WP_026318253.1">
    <property type="nucleotide sequence ID" value="NZ_AP025562.1"/>
</dbReference>
<evidence type="ECO:0000313" key="6">
    <source>
        <dbReference type="Proteomes" id="UP000322940"/>
    </source>
</evidence>